<dbReference type="InterPro" id="IPR014732">
    <property type="entry name" value="OMPdecase"/>
</dbReference>
<dbReference type="GO" id="GO:0004590">
    <property type="term" value="F:orotidine-5'-phosphate decarboxylase activity"/>
    <property type="evidence" value="ECO:0007669"/>
    <property type="project" value="UniProtKB-EC"/>
</dbReference>
<accession>A0A6J6BAX9</accession>
<dbReference type="NCBIfam" id="NF001273">
    <property type="entry name" value="PRK00230.1"/>
    <property type="match status" value="1"/>
</dbReference>
<evidence type="ECO:0000256" key="4">
    <source>
        <dbReference type="ARBA" id="ARBA00022793"/>
    </source>
</evidence>
<evidence type="ECO:0000256" key="5">
    <source>
        <dbReference type="ARBA" id="ARBA00022975"/>
    </source>
</evidence>
<evidence type="ECO:0000259" key="8">
    <source>
        <dbReference type="SMART" id="SM00934"/>
    </source>
</evidence>
<dbReference type="Pfam" id="PF00215">
    <property type="entry name" value="OMPdecase"/>
    <property type="match status" value="1"/>
</dbReference>
<evidence type="ECO:0000313" key="9">
    <source>
        <dbReference type="EMBL" id="CAB4535804.1"/>
    </source>
</evidence>
<evidence type="ECO:0000256" key="7">
    <source>
        <dbReference type="ARBA" id="ARBA00033428"/>
    </source>
</evidence>
<reference evidence="9" key="1">
    <citation type="submission" date="2020-05" db="EMBL/GenBank/DDBJ databases">
        <authorList>
            <person name="Chiriac C."/>
            <person name="Salcher M."/>
            <person name="Ghai R."/>
            <person name="Kavagutti S V."/>
        </authorList>
    </citation>
    <scope>NUCLEOTIDE SEQUENCE</scope>
</reference>
<dbReference type="GO" id="GO:0005829">
    <property type="term" value="C:cytosol"/>
    <property type="evidence" value="ECO:0007669"/>
    <property type="project" value="TreeGrafter"/>
</dbReference>
<dbReference type="InterPro" id="IPR001754">
    <property type="entry name" value="OMPdeCOase_dom"/>
</dbReference>
<dbReference type="SMART" id="SM00934">
    <property type="entry name" value="OMPdecase"/>
    <property type="match status" value="1"/>
</dbReference>
<organism evidence="9">
    <name type="scientific">freshwater metagenome</name>
    <dbReference type="NCBI Taxonomy" id="449393"/>
    <lineage>
        <taxon>unclassified sequences</taxon>
        <taxon>metagenomes</taxon>
        <taxon>ecological metagenomes</taxon>
    </lineage>
</organism>
<dbReference type="CDD" id="cd04725">
    <property type="entry name" value="OMP_decarboxylase_like"/>
    <property type="match status" value="1"/>
</dbReference>
<evidence type="ECO:0000256" key="1">
    <source>
        <dbReference type="ARBA" id="ARBA00004861"/>
    </source>
</evidence>
<dbReference type="PROSITE" id="PS00156">
    <property type="entry name" value="OMPDECASE"/>
    <property type="match status" value="1"/>
</dbReference>
<comment type="pathway">
    <text evidence="1">Pyrimidine metabolism; UMP biosynthesis via de novo pathway; UMP from orotate: step 2/2.</text>
</comment>
<dbReference type="InterPro" id="IPR013785">
    <property type="entry name" value="Aldolase_TIM"/>
</dbReference>
<gene>
    <name evidence="9" type="ORF">UFOPK1440_00118</name>
</gene>
<dbReference type="EMBL" id="CAEZSP010000002">
    <property type="protein sequence ID" value="CAB4535804.1"/>
    <property type="molecule type" value="Genomic_DNA"/>
</dbReference>
<evidence type="ECO:0000256" key="2">
    <source>
        <dbReference type="ARBA" id="ARBA00012321"/>
    </source>
</evidence>
<keyword evidence="5" id="KW-0665">Pyrimidine biosynthesis</keyword>
<dbReference type="SUPFAM" id="SSF51366">
    <property type="entry name" value="Ribulose-phoshate binding barrel"/>
    <property type="match status" value="1"/>
</dbReference>
<dbReference type="PANTHER" id="PTHR32119">
    <property type="entry name" value="OROTIDINE 5'-PHOSPHATE DECARBOXYLASE"/>
    <property type="match status" value="1"/>
</dbReference>
<keyword evidence="6" id="KW-0456">Lyase</keyword>
<sequence length="240" mass="25120">MPTVAKDINSPIILAVDTNSIETAKRWIDATRGSVDIYKLGLEFYLTFGADGIRTISDEFDVEIFLDLKLHDIPKTVSSATSSVASLNPKFLTVHASGGSAMVSAAVAAAPHVGITAVTILTSLSEDDLFRIGFANPALESAVALAELATTAGAQAIVCSPLEISAIRAVVSPEVKIITPGVRPAGTEGQDDQMRTLTPQAALQQGADFVVIGRPITGAWIDGAEAMGTAARKIYEELLL</sequence>
<dbReference type="Gene3D" id="3.20.20.70">
    <property type="entry name" value="Aldolase class I"/>
    <property type="match status" value="1"/>
</dbReference>
<feature type="domain" description="Orotidine 5'-phosphate decarboxylase" evidence="8">
    <location>
        <begin position="11"/>
        <end position="230"/>
    </location>
</feature>
<name>A0A6J6BAX9_9ZZZZ</name>
<keyword evidence="4" id="KW-0210">Decarboxylase</keyword>
<dbReference type="EC" id="4.1.1.23" evidence="2"/>
<dbReference type="InterPro" id="IPR018089">
    <property type="entry name" value="OMPdecase_AS"/>
</dbReference>
<dbReference type="GO" id="GO:0006207">
    <property type="term" value="P:'de novo' pyrimidine nucleobase biosynthetic process"/>
    <property type="evidence" value="ECO:0007669"/>
    <property type="project" value="InterPro"/>
</dbReference>
<evidence type="ECO:0000256" key="3">
    <source>
        <dbReference type="ARBA" id="ARBA00021923"/>
    </source>
</evidence>
<dbReference type="GO" id="GO:0044205">
    <property type="term" value="P:'de novo' UMP biosynthetic process"/>
    <property type="evidence" value="ECO:0007669"/>
    <property type="project" value="UniProtKB-UniPathway"/>
</dbReference>
<dbReference type="NCBIfam" id="TIGR01740">
    <property type="entry name" value="pyrF"/>
    <property type="match status" value="1"/>
</dbReference>
<dbReference type="UniPathway" id="UPA00070">
    <property type="reaction ID" value="UER00120"/>
</dbReference>
<protein>
    <recommendedName>
        <fullName evidence="3">Orotidine 5'-phosphate decarboxylase</fullName>
        <ecNumber evidence="2">4.1.1.23</ecNumber>
    </recommendedName>
    <alternativeName>
        <fullName evidence="7">OMP decarboxylase</fullName>
    </alternativeName>
</protein>
<proteinExistence type="predicted"/>
<evidence type="ECO:0000256" key="6">
    <source>
        <dbReference type="ARBA" id="ARBA00023239"/>
    </source>
</evidence>
<dbReference type="InterPro" id="IPR011060">
    <property type="entry name" value="RibuloseP-bd_barrel"/>
</dbReference>
<dbReference type="PANTHER" id="PTHR32119:SF2">
    <property type="entry name" value="OROTIDINE 5'-PHOSPHATE DECARBOXYLASE"/>
    <property type="match status" value="1"/>
</dbReference>
<dbReference type="AlphaFoldDB" id="A0A6J6BAX9"/>